<feature type="domain" description="Response regulatory" evidence="7">
    <location>
        <begin position="8"/>
        <end position="126"/>
    </location>
</feature>
<dbReference type="InterPro" id="IPR000792">
    <property type="entry name" value="Tscrpt_reg_LuxR_C"/>
</dbReference>
<dbReference type="InterPro" id="IPR011006">
    <property type="entry name" value="CheY-like_superfamily"/>
</dbReference>
<organism evidence="8 9">
    <name type="scientific">Marixanthomonas ophiurae</name>
    <dbReference type="NCBI Taxonomy" id="387659"/>
    <lineage>
        <taxon>Bacteria</taxon>
        <taxon>Pseudomonadati</taxon>
        <taxon>Bacteroidota</taxon>
        <taxon>Flavobacteriia</taxon>
        <taxon>Flavobacteriales</taxon>
        <taxon>Flavobacteriaceae</taxon>
        <taxon>Marixanthomonas</taxon>
    </lineage>
</organism>
<dbReference type="InterPro" id="IPR001789">
    <property type="entry name" value="Sig_transdc_resp-reg_receiver"/>
</dbReference>
<name>A0A3E1Q707_9FLAO</name>
<evidence type="ECO:0000256" key="1">
    <source>
        <dbReference type="ARBA" id="ARBA00022553"/>
    </source>
</evidence>
<gene>
    <name evidence="8" type="ORF">DZ858_11760</name>
</gene>
<dbReference type="SMART" id="SM00421">
    <property type="entry name" value="HTH_LUXR"/>
    <property type="match status" value="1"/>
</dbReference>
<evidence type="ECO:0000256" key="5">
    <source>
        <dbReference type="PROSITE-ProRule" id="PRU00169"/>
    </source>
</evidence>
<dbReference type="InterPro" id="IPR039420">
    <property type="entry name" value="WalR-like"/>
</dbReference>
<dbReference type="PROSITE" id="PS50043">
    <property type="entry name" value="HTH_LUXR_2"/>
    <property type="match status" value="1"/>
</dbReference>
<keyword evidence="3 8" id="KW-0238">DNA-binding</keyword>
<dbReference type="Proteomes" id="UP000261082">
    <property type="component" value="Unassembled WGS sequence"/>
</dbReference>
<dbReference type="SMART" id="SM00448">
    <property type="entry name" value="REC"/>
    <property type="match status" value="1"/>
</dbReference>
<keyword evidence="4" id="KW-0804">Transcription</keyword>
<dbReference type="PROSITE" id="PS50110">
    <property type="entry name" value="RESPONSE_REGULATORY"/>
    <property type="match status" value="1"/>
</dbReference>
<keyword evidence="2" id="KW-0805">Transcription regulation</keyword>
<evidence type="ECO:0000259" key="6">
    <source>
        <dbReference type="PROSITE" id="PS50043"/>
    </source>
</evidence>
<evidence type="ECO:0000259" key="7">
    <source>
        <dbReference type="PROSITE" id="PS50110"/>
    </source>
</evidence>
<dbReference type="Pfam" id="PF00196">
    <property type="entry name" value="GerE"/>
    <property type="match status" value="1"/>
</dbReference>
<keyword evidence="9" id="KW-1185">Reference proteome</keyword>
<protein>
    <submittedName>
        <fullName evidence="8">DNA-binding response regulator</fullName>
    </submittedName>
</protein>
<dbReference type="Gene3D" id="3.40.50.2300">
    <property type="match status" value="1"/>
</dbReference>
<dbReference type="GO" id="GO:0003677">
    <property type="term" value="F:DNA binding"/>
    <property type="evidence" value="ECO:0007669"/>
    <property type="project" value="UniProtKB-KW"/>
</dbReference>
<dbReference type="AlphaFoldDB" id="A0A3E1Q707"/>
<evidence type="ECO:0000256" key="3">
    <source>
        <dbReference type="ARBA" id="ARBA00023125"/>
    </source>
</evidence>
<dbReference type="InterPro" id="IPR058245">
    <property type="entry name" value="NreC/VraR/RcsB-like_REC"/>
</dbReference>
<evidence type="ECO:0000256" key="2">
    <source>
        <dbReference type="ARBA" id="ARBA00023015"/>
    </source>
</evidence>
<dbReference type="OrthoDB" id="9797341at2"/>
<evidence type="ECO:0000313" key="8">
    <source>
        <dbReference type="EMBL" id="RFN57913.1"/>
    </source>
</evidence>
<dbReference type="EMBL" id="QVID01000002">
    <property type="protein sequence ID" value="RFN57913.1"/>
    <property type="molecule type" value="Genomic_DNA"/>
</dbReference>
<proteinExistence type="predicted"/>
<evidence type="ECO:0000256" key="4">
    <source>
        <dbReference type="ARBA" id="ARBA00023163"/>
    </source>
</evidence>
<comment type="caution">
    <text evidence="8">The sequence shown here is derived from an EMBL/GenBank/DDBJ whole genome shotgun (WGS) entry which is preliminary data.</text>
</comment>
<dbReference type="GO" id="GO:0000160">
    <property type="term" value="P:phosphorelay signal transduction system"/>
    <property type="evidence" value="ECO:0007669"/>
    <property type="project" value="InterPro"/>
</dbReference>
<dbReference type="PANTHER" id="PTHR43214:SF41">
    <property type="entry name" value="NITRATE_NITRITE RESPONSE REGULATOR PROTEIN NARP"/>
    <property type="match status" value="1"/>
</dbReference>
<evidence type="ECO:0000313" key="9">
    <source>
        <dbReference type="Proteomes" id="UP000261082"/>
    </source>
</evidence>
<dbReference type="Pfam" id="PF00072">
    <property type="entry name" value="Response_reg"/>
    <property type="match status" value="1"/>
</dbReference>
<dbReference type="CDD" id="cd17535">
    <property type="entry name" value="REC_NarL-like"/>
    <property type="match status" value="1"/>
</dbReference>
<dbReference type="InterPro" id="IPR016032">
    <property type="entry name" value="Sig_transdc_resp-reg_C-effctor"/>
</dbReference>
<keyword evidence="1 5" id="KW-0597">Phosphoprotein</keyword>
<dbReference type="PANTHER" id="PTHR43214">
    <property type="entry name" value="TWO-COMPONENT RESPONSE REGULATOR"/>
    <property type="match status" value="1"/>
</dbReference>
<feature type="modified residue" description="4-aspartylphosphate" evidence="5">
    <location>
        <position position="61"/>
    </location>
</feature>
<dbReference type="SUPFAM" id="SSF52172">
    <property type="entry name" value="CheY-like"/>
    <property type="match status" value="1"/>
</dbReference>
<accession>A0A3E1Q707</accession>
<sequence length="216" mass="25000">MNKTTFHNIVIVDDHSLFASSLEKLVNSFEGFNVLYHAKNGKDLQQKLKQFPEVPELILLDLNMPVMDGFETMQWLHENQKSIKVLALTMEDDERKILKMLSIGAKGYLLKDIHPDKLNEALVQTLKKGYYHSEKVAESLLHSLHSDETEKPAFKEREIDFMKLACSEMTYKEIADKMNLSPKTIDGYRQELFNKLNIKNRVGLVIYALKNEITKI</sequence>
<dbReference type="CDD" id="cd06170">
    <property type="entry name" value="LuxR_C_like"/>
    <property type="match status" value="1"/>
</dbReference>
<feature type="domain" description="HTH luxR-type" evidence="6">
    <location>
        <begin position="147"/>
        <end position="212"/>
    </location>
</feature>
<reference evidence="8 9" key="1">
    <citation type="journal article" date="2007" name="Int. J. Syst. Evol. Microbiol.">
        <title>Marixanthomonas ophiurae gen. nov., sp. nov., a marine bacterium of the family Flavobacteriaceae isolated from a deep-sea brittle star.</title>
        <authorList>
            <person name="Romanenko L.A."/>
            <person name="Uchino M."/>
            <person name="Frolova G.M."/>
            <person name="Mikhailov V.V."/>
        </authorList>
    </citation>
    <scope>NUCLEOTIDE SEQUENCE [LARGE SCALE GENOMIC DNA]</scope>
    <source>
        <strain evidence="8 9">KMM 3046</strain>
    </source>
</reference>
<dbReference type="RefSeq" id="WP_117159862.1">
    <property type="nucleotide sequence ID" value="NZ_QVID01000002.1"/>
</dbReference>
<dbReference type="SUPFAM" id="SSF46894">
    <property type="entry name" value="C-terminal effector domain of the bipartite response regulators"/>
    <property type="match status" value="1"/>
</dbReference>
<dbReference type="GO" id="GO:0006355">
    <property type="term" value="P:regulation of DNA-templated transcription"/>
    <property type="evidence" value="ECO:0007669"/>
    <property type="project" value="InterPro"/>
</dbReference>